<evidence type="ECO:0000256" key="1">
    <source>
        <dbReference type="PROSITE-ProRule" id="PRU00024"/>
    </source>
</evidence>
<reference evidence="3" key="2">
    <citation type="journal article" date="2021" name="Genome Biol. Evol.">
        <title>Developing a high-quality reference genome for a parasitic bivalve with doubly uniparental inheritance (Bivalvia: Unionida).</title>
        <authorList>
            <person name="Smith C.H."/>
        </authorList>
    </citation>
    <scope>NUCLEOTIDE SEQUENCE</scope>
    <source>
        <strain evidence="3">CHS0354</strain>
        <tissue evidence="3">Mantle</tissue>
    </source>
</reference>
<gene>
    <name evidence="3" type="ORF">CHS0354_037129</name>
</gene>
<organism evidence="3 4">
    <name type="scientific">Potamilus streckersoni</name>
    <dbReference type="NCBI Taxonomy" id="2493646"/>
    <lineage>
        <taxon>Eukaryota</taxon>
        <taxon>Metazoa</taxon>
        <taxon>Spiralia</taxon>
        <taxon>Lophotrochozoa</taxon>
        <taxon>Mollusca</taxon>
        <taxon>Bivalvia</taxon>
        <taxon>Autobranchia</taxon>
        <taxon>Heteroconchia</taxon>
        <taxon>Palaeoheterodonta</taxon>
        <taxon>Unionida</taxon>
        <taxon>Unionoidea</taxon>
        <taxon>Unionidae</taxon>
        <taxon>Ambleminae</taxon>
        <taxon>Lampsilini</taxon>
        <taxon>Potamilus</taxon>
    </lineage>
</organism>
<reference evidence="3" key="3">
    <citation type="submission" date="2023-05" db="EMBL/GenBank/DDBJ databases">
        <authorList>
            <person name="Smith C.H."/>
        </authorList>
    </citation>
    <scope>NUCLEOTIDE SEQUENCE</scope>
    <source>
        <strain evidence="3">CHS0354</strain>
        <tissue evidence="3">Mantle</tissue>
    </source>
</reference>
<keyword evidence="1" id="KW-0479">Metal-binding</keyword>
<dbReference type="AlphaFoldDB" id="A0AAE0RP80"/>
<accession>A0AAE0RP80</accession>
<dbReference type="CDD" id="cd19757">
    <property type="entry name" value="Bbox1"/>
    <property type="match status" value="1"/>
</dbReference>
<sequence length="142" mass="16124">MADKPGINAKRSCPVESNESDKSRTCEVCLSRGFESVSATFWCQDCQEALCDSCAEYHQSMKGPKSHKIMKIEETNHSRTAMLYEVRATKHRVCDSVEELEAILQDPDFSVKTKEMKDELNRIHSDLSSVLHNREQNTARLG</sequence>
<comment type="caution">
    <text evidence="3">The sequence shown here is derived from an EMBL/GenBank/DDBJ whole genome shotgun (WGS) entry which is preliminary data.</text>
</comment>
<evidence type="ECO:0000313" key="3">
    <source>
        <dbReference type="EMBL" id="KAK3577099.1"/>
    </source>
</evidence>
<dbReference type="GO" id="GO:0008270">
    <property type="term" value="F:zinc ion binding"/>
    <property type="evidence" value="ECO:0007669"/>
    <property type="project" value="UniProtKB-KW"/>
</dbReference>
<evidence type="ECO:0000259" key="2">
    <source>
        <dbReference type="PROSITE" id="PS50119"/>
    </source>
</evidence>
<proteinExistence type="predicted"/>
<keyword evidence="1" id="KW-0863">Zinc-finger</keyword>
<name>A0AAE0RP80_9BIVA</name>
<feature type="domain" description="B box-type" evidence="2">
    <location>
        <begin position="21"/>
        <end position="72"/>
    </location>
</feature>
<dbReference type="PROSITE" id="PS50119">
    <property type="entry name" value="ZF_BBOX"/>
    <property type="match status" value="1"/>
</dbReference>
<dbReference type="SMART" id="SM00336">
    <property type="entry name" value="BBOX"/>
    <property type="match status" value="1"/>
</dbReference>
<evidence type="ECO:0000313" key="4">
    <source>
        <dbReference type="Proteomes" id="UP001195483"/>
    </source>
</evidence>
<dbReference type="Gene3D" id="3.30.160.60">
    <property type="entry name" value="Classic Zinc Finger"/>
    <property type="match status" value="1"/>
</dbReference>
<protein>
    <recommendedName>
        <fullName evidence="2">B box-type domain-containing protein</fullName>
    </recommendedName>
</protein>
<dbReference type="Proteomes" id="UP001195483">
    <property type="component" value="Unassembled WGS sequence"/>
</dbReference>
<dbReference type="InterPro" id="IPR000315">
    <property type="entry name" value="Znf_B-box"/>
</dbReference>
<keyword evidence="4" id="KW-1185">Reference proteome</keyword>
<dbReference type="Pfam" id="PF22586">
    <property type="entry name" value="ANCHR-like_BBOX"/>
    <property type="match status" value="1"/>
</dbReference>
<keyword evidence="1" id="KW-0862">Zinc</keyword>
<reference evidence="3" key="1">
    <citation type="journal article" date="2021" name="Genome Biol. Evol.">
        <title>A High-Quality Reference Genome for a Parasitic Bivalve with Doubly Uniparental Inheritance (Bivalvia: Unionida).</title>
        <authorList>
            <person name="Smith C.H."/>
        </authorList>
    </citation>
    <scope>NUCLEOTIDE SEQUENCE</scope>
    <source>
        <strain evidence="3">CHS0354</strain>
    </source>
</reference>
<dbReference type="EMBL" id="JAEAOA010002175">
    <property type="protein sequence ID" value="KAK3577099.1"/>
    <property type="molecule type" value="Genomic_DNA"/>
</dbReference>